<name>A0A0A8Y160_ARUDO</name>
<proteinExistence type="predicted"/>
<reference evidence="1" key="1">
    <citation type="submission" date="2014-09" db="EMBL/GenBank/DDBJ databases">
        <authorList>
            <person name="Magalhaes I.L.F."/>
            <person name="Oliveira U."/>
            <person name="Santos F.R."/>
            <person name="Vidigal T.H.D.A."/>
            <person name="Brescovit A.D."/>
            <person name="Santos A.J."/>
        </authorList>
    </citation>
    <scope>NUCLEOTIDE SEQUENCE</scope>
    <source>
        <tissue evidence="1">Shoot tissue taken approximately 20 cm above the soil surface</tissue>
    </source>
</reference>
<protein>
    <submittedName>
        <fullName evidence="1">Uncharacterized protein</fullName>
    </submittedName>
</protein>
<organism evidence="1">
    <name type="scientific">Arundo donax</name>
    <name type="common">Giant reed</name>
    <name type="synonym">Donax arundinaceus</name>
    <dbReference type="NCBI Taxonomy" id="35708"/>
    <lineage>
        <taxon>Eukaryota</taxon>
        <taxon>Viridiplantae</taxon>
        <taxon>Streptophyta</taxon>
        <taxon>Embryophyta</taxon>
        <taxon>Tracheophyta</taxon>
        <taxon>Spermatophyta</taxon>
        <taxon>Magnoliopsida</taxon>
        <taxon>Liliopsida</taxon>
        <taxon>Poales</taxon>
        <taxon>Poaceae</taxon>
        <taxon>PACMAD clade</taxon>
        <taxon>Arundinoideae</taxon>
        <taxon>Arundineae</taxon>
        <taxon>Arundo</taxon>
    </lineage>
</organism>
<sequence>MRDFASVMSSLEQSW</sequence>
<dbReference type="EMBL" id="GBRH01278129">
    <property type="protein sequence ID" value="JAD19766.1"/>
    <property type="molecule type" value="Transcribed_RNA"/>
</dbReference>
<reference evidence="1" key="2">
    <citation type="journal article" date="2015" name="Data Brief">
        <title>Shoot transcriptome of the giant reed, Arundo donax.</title>
        <authorList>
            <person name="Barrero R.A."/>
            <person name="Guerrero F.D."/>
            <person name="Moolhuijzen P."/>
            <person name="Goolsby J.A."/>
            <person name="Tidwell J."/>
            <person name="Bellgard S.E."/>
            <person name="Bellgard M.I."/>
        </authorList>
    </citation>
    <scope>NUCLEOTIDE SEQUENCE</scope>
    <source>
        <tissue evidence="1">Shoot tissue taken approximately 20 cm above the soil surface</tissue>
    </source>
</reference>
<accession>A0A0A8Y160</accession>
<evidence type="ECO:0000313" key="1">
    <source>
        <dbReference type="EMBL" id="JAD19766.1"/>
    </source>
</evidence>